<dbReference type="PANTHER" id="PTHR15615">
    <property type="match status" value="1"/>
</dbReference>
<dbReference type="Gene3D" id="1.10.472.10">
    <property type="entry name" value="Cyclin-like"/>
    <property type="match status" value="1"/>
</dbReference>
<organism evidence="2 3">
    <name type="scientific">Trichophyton violaceum</name>
    <dbReference type="NCBI Taxonomy" id="34388"/>
    <lineage>
        <taxon>Eukaryota</taxon>
        <taxon>Fungi</taxon>
        <taxon>Dikarya</taxon>
        <taxon>Ascomycota</taxon>
        <taxon>Pezizomycotina</taxon>
        <taxon>Eurotiomycetes</taxon>
        <taxon>Eurotiomycetidae</taxon>
        <taxon>Onygenales</taxon>
        <taxon>Arthrodermataceae</taxon>
        <taxon>Trichophyton</taxon>
    </lineage>
</organism>
<dbReference type="Proteomes" id="UP000243519">
    <property type="component" value="Unassembled WGS sequence"/>
</dbReference>
<keyword evidence="3" id="KW-1185">Reference proteome</keyword>
<gene>
    <name evidence="2" type="ORF">A7D00_5947</name>
</gene>
<evidence type="ECO:0000313" key="2">
    <source>
        <dbReference type="EMBL" id="OAL69908.1"/>
    </source>
</evidence>
<evidence type="ECO:0000313" key="3">
    <source>
        <dbReference type="Proteomes" id="UP000243519"/>
    </source>
</evidence>
<sequence>MSAFVDILGFNPVNPGLSKPVHQTCPYAASLAASAPPSASSIFSLDAVSSQPSIVSSSTTADVTWKNEGNADAQHKKAAIKSCFGKGAETRYHPRRTLATRPPPTLIRQCERKTNFVDSLVDSASQIVEIIWPLSVAAAPRSVESTLGCKGVLPLRTFIQETLRRSRTSYSTLQVALYYLILIKPHVPSIDFTMEQPKLQQSQSRAMQCGRRMFLSALILASKYLQDRNYSARAWSKISGLNTAEINQNELMFLQAVDWRLHISDAVFQRWNDIVLKYTPNASGLPSADGMCWRTVIPILTPELDTLDSRAEGPWSLSTVGSPADSSSASSASSSSSSPSSTSTAPSSPTSCDSPSSGLPFAEMPRRPSAADLSGVTLPPLPRLGLLPTPQLTPQVGMTAPAPAASISACRPSICSALSQAQTAFVQRTTLDQRPTQPLYISKKTSFDCSSSGSFQGRRSSLARSSSFTSSPESMASDAPSLSFSSQSSRSSRSSSISSVTSMNCATRPTRRNTPTSQPTNCLKENRKPLAIATPIDEHEPSYISNYPSPPLRTSSAFSTASSTVPDLSNFSINTPSDPDTAAIQGLYELATGLALPMDSSLSKASRHCRKRTRAPSTSEGTNLQQKVRHLMALDARDLEDEGTSLAVLSDSQVADSFLVNKVAGMGDSRASSKRTCSGKENVRTLWGI</sequence>
<protein>
    <submittedName>
        <fullName evidence="2">G1/S-specific cyclin Pcl5</fullName>
    </submittedName>
</protein>
<dbReference type="SUPFAM" id="SSF47954">
    <property type="entry name" value="Cyclin-like"/>
    <property type="match status" value="1"/>
</dbReference>
<feature type="compositionally biased region" description="Low complexity" evidence="1">
    <location>
        <begin position="450"/>
        <end position="502"/>
    </location>
</feature>
<feature type="region of interest" description="Disordered" evidence="1">
    <location>
        <begin position="315"/>
        <end position="376"/>
    </location>
</feature>
<proteinExistence type="predicted"/>
<dbReference type="PANTHER" id="PTHR15615:SF36">
    <property type="entry name" value="PHO85 CYCLIN-5"/>
    <property type="match status" value="1"/>
</dbReference>
<dbReference type="GO" id="GO:0005634">
    <property type="term" value="C:nucleus"/>
    <property type="evidence" value="ECO:0007669"/>
    <property type="project" value="TreeGrafter"/>
</dbReference>
<feature type="region of interest" description="Disordered" evidence="1">
    <location>
        <begin position="446"/>
        <end position="527"/>
    </location>
</feature>
<dbReference type="GO" id="GO:0016538">
    <property type="term" value="F:cyclin-dependent protein serine/threonine kinase regulator activity"/>
    <property type="evidence" value="ECO:0007669"/>
    <property type="project" value="TreeGrafter"/>
</dbReference>
<dbReference type="Pfam" id="PF08613">
    <property type="entry name" value="Cyclin"/>
    <property type="match status" value="1"/>
</dbReference>
<feature type="compositionally biased region" description="Polar residues" evidence="1">
    <location>
        <begin position="503"/>
        <end position="523"/>
    </location>
</feature>
<comment type="caution">
    <text evidence="2">The sequence shown here is derived from an EMBL/GenBank/DDBJ whole genome shotgun (WGS) entry which is preliminary data.</text>
</comment>
<accession>A0A178FCM8</accession>
<dbReference type="GO" id="GO:0019901">
    <property type="term" value="F:protein kinase binding"/>
    <property type="evidence" value="ECO:0007669"/>
    <property type="project" value="InterPro"/>
</dbReference>
<name>A0A178FCM8_TRIVO</name>
<reference evidence="2 3" key="1">
    <citation type="submission" date="2016-05" db="EMBL/GenBank/DDBJ databases">
        <title>Genome sequencing of Trichophyton violaceum CMCC(F)T3l isolated from hair.</title>
        <authorList>
            <person name="Zhan P."/>
            <person name="Tao Y."/>
            <person name="Liu W."/>
        </authorList>
    </citation>
    <scope>NUCLEOTIDE SEQUENCE [LARGE SCALE GENOMIC DNA]</scope>
    <source>
        <strain evidence="3">CMCC(F)T3l</strain>
    </source>
</reference>
<dbReference type="InterPro" id="IPR036915">
    <property type="entry name" value="Cyclin-like_sf"/>
</dbReference>
<dbReference type="AlphaFoldDB" id="A0A178FCM8"/>
<feature type="compositionally biased region" description="Low complexity" evidence="1">
    <location>
        <begin position="322"/>
        <end position="357"/>
    </location>
</feature>
<evidence type="ECO:0000256" key="1">
    <source>
        <dbReference type="SAM" id="MobiDB-lite"/>
    </source>
</evidence>
<dbReference type="InterPro" id="IPR013922">
    <property type="entry name" value="Cyclin_PHO80-like"/>
</dbReference>
<dbReference type="GO" id="GO:0000307">
    <property type="term" value="C:cyclin-dependent protein kinase holoenzyme complex"/>
    <property type="evidence" value="ECO:0007669"/>
    <property type="project" value="TreeGrafter"/>
</dbReference>
<dbReference type="OrthoDB" id="286814at2759"/>
<dbReference type="CDD" id="cd20557">
    <property type="entry name" value="CYCLIN_ScPCL1-like"/>
    <property type="match status" value="1"/>
</dbReference>
<dbReference type="EMBL" id="LHPN01000011">
    <property type="protein sequence ID" value="OAL69908.1"/>
    <property type="molecule type" value="Genomic_DNA"/>
</dbReference>